<name>A0A4R4E0A1_9BACL</name>
<comment type="caution">
    <text evidence="2">The sequence shown here is derived from an EMBL/GenBank/DDBJ whole genome shotgun (WGS) entry which is preliminary data.</text>
</comment>
<protein>
    <recommendedName>
        <fullName evidence="4">DUF5666 domain-containing protein</fullName>
    </recommendedName>
</protein>
<keyword evidence="1" id="KW-0732">Signal</keyword>
<dbReference type="OrthoDB" id="2029085at2"/>
<evidence type="ECO:0000313" key="3">
    <source>
        <dbReference type="Proteomes" id="UP000295418"/>
    </source>
</evidence>
<feature type="chain" id="PRO_5020498710" description="DUF5666 domain-containing protein" evidence="1">
    <location>
        <begin position="25"/>
        <end position="316"/>
    </location>
</feature>
<dbReference type="EMBL" id="SKFG01000043">
    <property type="protein sequence ID" value="TCZ70980.1"/>
    <property type="molecule type" value="Genomic_DNA"/>
</dbReference>
<evidence type="ECO:0000313" key="2">
    <source>
        <dbReference type="EMBL" id="TCZ70980.1"/>
    </source>
</evidence>
<accession>A0A4R4E0A1</accession>
<dbReference type="Proteomes" id="UP000295418">
    <property type="component" value="Unassembled WGS sequence"/>
</dbReference>
<organism evidence="2 3">
    <name type="scientific">Paenibacillus albiflavus</name>
    <dbReference type="NCBI Taxonomy" id="2545760"/>
    <lineage>
        <taxon>Bacteria</taxon>
        <taxon>Bacillati</taxon>
        <taxon>Bacillota</taxon>
        <taxon>Bacilli</taxon>
        <taxon>Bacillales</taxon>
        <taxon>Paenibacillaceae</taxon>
        <taxon>Paenibacillus</taxon>
    </lineage>
</organism>
<reference evidence="2 3" key="1">
    <citation type="submission" date="2019-03" db="EMBL/GenBank/DDBJ databases">
        <authorList>
            <person name="Kim M.K.M."/>
        </authorList>
    </citation>
    <scope>NUCLEOTIDE SEQUENCE [LARGE SCALE GENOMIC DNA]</scope>
    <source>
        <strain evidence="2 3">18JY21-1</strain>
    </source>
</reference>
<feature type="signal peptide" evidence="1">
    <location>
        <begin position="1"/>
        <end position="24"/>
    </location>
</feature>
<evidence type="ECO:0000256" key="1">
    <source>
        <dbReference type="SAM" id="SignalP"/>
    </source>
</evidence>
<keyword evidence="3" id="KW-1185">Reference proteome</keyword>
<gene>
    <name evidence="2" type="ORF">E0485_23110</name>
</gene>
<dbReference type="RefSeq" id="WP_132420416.1">
    <property type="nucleotide sequence ID" value="NZ_SKFG01000043.1"/>
</dbReference>
<evidence type="ECO:0008006" key="4">
    <source>
        <dbReference type="Google" id="ProtNLM"/>
    </source>
</evidence>
<proteinExistence type="predicted"/>
<sequence>MKAWTKLMITTSAVALLAVPLASAATPGQAPQSPTEVTSEVKKPELAATKGTIKEIVHTKYGVYAMLEGKGVKATDPDLVKLVIGDDVQVEDQNGNKADLYDALKNEWTVTAYYGPMMTMSIPPQSPAVKIVVDKPEKPAAIVSKGIIERVESIPANKVNEAYTRVVVAGKNPVILNVSKDTEIVDEKGNKLAADVLNANVSIEATYGPVMTMSMPPITNASKIVVLGDTVRVDGSIDKVSDDMVLVDVKSDRDAKNDIILKVTKDTKIVDVYGQEVKLADLKKGTKIAAYHSHIMTRSLPAQTHAELIVVYQDLK</sequence>
<dbReference type="AlphaFoldDB" id="A0A4R4E0A1"/>